<accession>A0A239D2X4</accession>
<dbReference type="SUPFAM" id="SSF142906">
    <property type="entry name" value="YjbR-like"/>
    <property type="match status" value="1"/>
</dbReference>
<protein>
    <submittedName>
        <fullName evidence="1">Predicted DNA-binding protein, MmcQ/YjbR family</fullName>
    </submittedName>
</protein>
<dbReference type="Proteomes" id="UP000198356">
    <property type="component" value="Unassembled WGS sequence"/>
</dbReference>
<reference evidence="1 2" key="1">
    <citation type="submission" date="2017-06" db="EMBL/GenBank/DDBJ databases">
        <authorList>
            <person name="Kim H.J."/>
            <person name="Triplett B.A."/>
        </authorList>
    </citation>
    <scope>NUCLEOTIDE SEQUENCE [LARGE SCALE GENOMIC DNA]</scope>
    <source>
        <strain evidence="1 2">DSM 18704</strain>
    </source>
</reference>
<dbReference type="PANTHER" id="PTHR35145">
    <property type="entry name" value="CYTOPLASMIC PROTEIN-RELATED"/>
    <property type="match status" value="1"/>
</dbReference>
<proteinExistence type="predicted"/>
<dbReference type="GO" id="GO:0003677">
    <property type="term" value="F:DNA binding"/>
    <property type="evidence" value="ECO:0007669"/>
    <property type="project" value="UniProtKB-KW"/>
</dbReference>
<dbReference type="Gene3D" id="3.90.1150.30">
    <property type="match status" value="1"/>
</dbReference>
<name>A0A239D2X4_9BACT</name>
<evidence type="ECO:0000313" key="1">
    <source>
        <dbReference type="EMBL" id="SNS26569.1"/>
    </source>
</evidence>
<dbReference type="PANTHER" id="PTHR35145:SF1">
    <property type="entry name" value="CYTOPLASMIC PROTEIN"/>
    <property type="match status" value="1"/>
</dbReference>
<keyword evidence="2" id="KW-1185">Reference proteome</keyword>
<dbReference type="OrthoDB" id="9789813at2"/>
<dbReference type="InterPro" id="IPR058532">
    <property type="entry name" value="YjbR/MT2646/Rv2570-like"/>
</dbReference>
<dbReference type="InterPro" id="IPR038056">
    <property type="entry name" value="YjbR-like_sf"/>
</dbReference>
<evidence type="ECO:0000313" key="2">
    <source>
        <dbReference type="Proteomes" id="UP000198356"/>
    </source>
</evidence>
<dbReference type="AlphaFoldDB" id="A0A239D2X4"/>
<sequence length="156" mass="17333">MNAEQLQTFVLGLPDVVETMQWGANLVFWVGDKAVGGKMFALVSLEDDFLGTSREAVISFAAGPERCQELLEIEGVIPAPYFARIHWVAVRSWDVFRRAEWEAELTAARNLTEAKLPKKVRETLALPKAELKRVVAARRKVLAEKAAKKAAKKAKG</sequence>
<dbReference type="InterPro" id="IPR007351">
    <property type="entry name" value="YjbR"/>
</dbReference>
<dbReference type="EMBL" id="FZOU01000001">
    <property type="protein sequence ID" value="SNS26569.1"/>
    <property type="molecule type" value="Genomic_DNA"/>
</dbReference>
<dbReference type="RefSeq" id="WP_089406567.1">
    <property type="nucleotide sequence ID" value="NZ_FZOU01000001.1"/>
</dbReference>
<organism evidence="1 2">
    <name type="scientific">Granulicella rosea</name>
    <dbReference type="NCBI Taxonomy" id="474952"/>
    <lineage>
        <taxon>Bacteria</taxon>
        <taxon>Pseudomonadati</taxon>
        <taxon>Acidobacteriota</taxon>
        <taxon>Terriglobia</taxon>
        <taxon>Terriglobales</taxon>
        <taxon>Acidobacteriaceae</taxon>
        <taxon>Granulicella</taxon>
    </lineage>
</organism>
<keyword evidence="1" id="KW-0238">DNA-binding</keyword>
<dbReference type="Pfam" id="PF04237">
    <property type="entry name" value="YjbR"/>
    <property type="match status" value="1"/>
</dbReference>
<gene>
    <name evidence="1" type="ORF">SAMN05421770_101255</name>
</gene>